<dbReference type="Proteomes" id="UP000681967">
    <property type="component" value="Unassembled WGS sequence"/>
</dbReference>
<dbReference type="EMBL" id="CAJNRE010012361">
    <property type="protein sequence ID" value="CAF2109654.1"/>
    <property type="molecule type" value="Genomic_DNA"/>
</dbReference>
<dbReference type="EMBL" id="CAJOBH010043330">
    <property type="protein sequence ID" value="CAF4340827.1"/>
    <property type="molecule type" value="Genomic_DNA"/>
</dbReference>
<dbReference type="EMBL" id="CAJOBI010009640">
    <property type="protein sequence ID" value="CAF4142777.1"/>
    <property type="molecule type" value="Genomic_DNA"/>
</dbReference>
<protein>
    <recommendedName>
        <fullName evidence="1">TRPM SLOG domain-containing protein</fullName>
    </recommendedName>
</protein>
<sequence length="107" mass="12254">MKKYVRCDIETDPAIVETILIDIWCIPPPGLLITSNTWLLTNGSNMGIIQLIEYTIRKRKMTKPEDKTIAIGVCNYGSVKNIKDFQQLEHIELENHSCSFQDKDSVK</sequence>
<feature type="domain" description="TRPM SLOG" evidence="1">
    <location>
        <begin position="34"/>
        <end position="91"/>
    </location>
</feature>
<organism evidence="2 9">
    <name type="scientific">Rotaria magnacalcarata</name>
    <dbReference type="NCBI Taxonomy" id="392030"/>
    <lineage>
        <taxon>Eukaryota</taxon>
        <taxon>Metazoa</taxon>
        <taxon>Spiralia</taxon>
        <taxon>Gnathifera</taxon>
        <taxon>Rotifera</taxon>
        <taxon>Eurotatoria</taxon>
        <taxon>Bdelloidea</taxon>
        <taxon>Philodinida</taxon>
        <taxon>Philodinidae</taxon>
        <taxon>Rotaria</taxon>
    </lineage>
</organism>
<evidence type="ECO:0000313" key="10">
    <source>
        <dbReference type="Proteomes" id="UP000663866"/>
    </source>
</evidence>
<dbReference type="Proteomes" id="UP000663856">
    <property type="component" value="Unassembled WGS sequence"/>
</dbReference>
<evidence type="ECO:0000313" key="9">
    <source>
        <dbReference type="Proteomes" id="UP000663856"/>
    </source>
</evidence>
<dbReference type="Proteomes" id="UP000663842">
    <property type="component" value="Unassembled WGS sequence"/>
</dbReference>
<dbReference type="EMBL" id="CAJOBG010012706">
    <property type="protein sequence ID" value="CAF4290171.1"/>
    <property type="molecule type" value="Genomic_DNA"/>
</dbReference>
<evidence type="ECO:0000313" key="4">
    <source>
        <dbReference type="EMBL" id="CAF4142777.1"/>
    </source>
</evidence>
<dbReference type="Proteomes" id="UP000681720">
    <property type="component" value="Unassembled WGS sequence"/>
</dbReference>
<dbReference type="AlphaFoldDB" id="A0A816MQG4"/>
<keyword evidence="10" id="KW-1185">Reference proteome</keyword>
<gene>
    <name evidence="8" type="ORF">BYL167_LOCUS29107</name>
    <name evidence="7" type="ORF">GIL414_LOCUS27049</name>
    <name evidence="3" type="ORF">MBJ925_LOCUS23950</name>
    <name evidence="5" type="ORF">OVN521_LOCUS30895</name>
    <name evidence="4" type="ORF">SMN809_LOCUS19338</name>
    <name evidence="6" type="ORF">UXM345_LOCUS33999</name>
    <name evidence="2" type="ORF">WKI299_LOCUS5052</name>
</gene>
<dbReference type="Proteomes" id="UP000663824">
    <property type="component" value="Unassembled WGS sequence"/>
</dbReference>
<dbReference type="InterPro" id="IPR041491">
    <property type="entry name" value="TRPM_SLOG"/>
</dbReference>
<evidence type="ECO:0000259" key="1">
    <source>
        <dbReference type="Pfam" id="PF18139"/>
    </source>
</evidence>
<dbReference type="Proteomes" id="UP000676336">
    <property type="component" value="Unassembled WGS sequence"/>
</dbReference>
<comment type="caution">
    <text evidence="2">The sequence shown here is derived from an EMBL/GenBank/DDBJ whole genome shotgun (WGS) entry which is preliminary data.</text>
</comment>
<reference evidence="2" key="1">
    <citation type="submission" date="2021-02" db="EMBL/GenBank/DDBJ databases">
        <authorList>
            <person name="Nowell W R."/>
        </authorList>
    </citation>
    <scope>NUCLEOTIDE SEQUENCE</scope>
</reference>
<dbReference type="EMBL" id="CAJOBJ010041592">
    <property type="protein sequence ID" value="CAF4329265.1"/>
    <property type="molecule type" value="Genomic_DNA"/>
</dbReference>
<dbReference type="Proteomes" id="UP000663866">
    <property type="component" value="Unassembled WGS sequence"/>
</dbReference>
<evidence type="ECO:0000313" key="3">
    <source>
        <dbReference type="EMBL" id="CAF2109654.1"/>
    </source>
</evidence>
<evidence type="ECO:0000313" key="2">
    <source>
        <dbReference type="EMBL" id="CAF2007270.1"/>
    </source>
</evidence>
<evidence type="ECO:0000313" key="7">
    <source>
        <dbReference type="EMBL" id="CAF4329265.1"/>
    </source>
</evidence>
<name>A0A816MQG4_9BILA</name>
<accession>A0A816MQG4</accession>
<proteinExistence type="predicted"/>
<evidence type="ECO:0000313" key="6">
    <source>
        <dbReference type="EMBL" id="CAF4312128.1"/>
    </source>
</evidence>
<dbReference type="Pfam" id="PF18139">
    <property type="entry name" value="LSDAT_euk"/>
    <property type="match status" value="1"/>
</dbReference>
<evidence type="ECO:0000313" key="5">
    <source>
        <dbReference type="EMBL" id="CAF4290171.1"/>
    </source>
</evidence>
<evidence type="ECO:0000313" key="8">
    <source>
        <dbReference type="EMBL" id="CAF4340827.1"/>
    </source>
</evidence>
<dbReference type="EMBL" id="CAJOBF010011933">
    <property type="protein sequence ID" value="CAF4312128.1"/>
    <property type="molecule type" value="Genomic_DNA"/>
</dbReference>
<dbReference type="EMBL" id="CAJNRF010001380">
    <property type="protein sequence ID" value="CAF2007270.1"/>
    <property type="molecule type" value="Genomic_DNA"/>
</dbReference>